<evidence type="ECO:0000313" key="2">
    <source>
        <dbReference type="Proteomes" id="UP000299102"/>
    </source>
</evidence>
<comment type="caution">
    <text evidence="1">The sequence shown here is derived from an EMBL/GenBank/DDBJ whole genome shotgun (WGS) entry which is preliminary data.</text>
</comment>
<dbReference type="Proteomes" id="UP000299102">
    <property type="component" value="Unassembled WGS sequence"/>
</dbReference>
<dbReference type="AlphaFoldDB" id="A0A4C1T8D1"/>
<protein>
    <submittedName>
        <fullName evidence="1">Uncharacterized protein</fullName>
    </submittedName>
</protein>
<sequence length="125" mass="13783">MKTKKYTNIEGCVKVLVVHCPLSPPTIFAPAIGYPIPTQETGNPLVTLLRLRVSRGDGDHFFFSGSYVGVFQSGLPDIQDKQITGLVLYTIFKPIENEHNNTDDRDLEYLDIISDANAALAKSSN</sequence>
<accession>A0A4C1T8D1</accession>
<organism evidence="1 2">
    <name type="scientific">Eumeta variegata</name>
    <name type="common">Bagworm moth</name>
    <name type="synonym">Eumeta japonica</name>
    <dbReference type="NCBI Taxonomy" id="151549"/>
    <lineage>
        <taxon>Eukaryota</taxon>
        <taxon>Metazoa</taxon>
        <taxon>Ecdysozoa</taxon>
        <taxon>Arthropoda</taxon>
        <taxon>Hexapoda</taxon>
        <taxon>Insecta</taxon>
        <taxon>Pterygota</taxon>
        <taxon>Neoptera</taxon>
        <taxon>Endopterygota</taxon>
        <taxon>Lepidoptera</taxon>
        <taxon>Glossata</taxon>
        <taxon>Ditrysia</taxon>
        <taxon>Tineoidea</taxon>
        <taxon>Psychidae</taxon>
        <taxon>Oiketicinae</taxon>
        <taxon>Eumeta</taxon>
    </lineage>
</organism>
<reference evidence="1 2" key="1">
    <citation type="journal article" date="2019" name="Commun. Biol.">
        <title>The bagworm genome reveals a unique fibroin gene that provides high tensile strength.</title>
        <authorList>
            <person name="Kono N."/>
            <person name="Nakamura H."/>
            <person name="Ohtoshi R."/>
            <person name="Tomita M."/>
            <person name="Numata K."/>
            <person name="Arakawa K."/>
        </authorList>
    </citation>
    <scope>NUCLEOTIDE SEQUENCE [LARGE SCALE GENOMIC DNA]</scope>
</reference>
<gene>
    <name evidence="1" type="ORF">EVAR_81030_1</name>
</gene>
<evidence type="ECO:0000313" key="1">
    <source>
        <dbReference type="EMBL" id="GBP09738.1"/>
    </source>
</evidence>
<name>A0A4C1T8D1_EUMVA</name>
<keyword evidence="2" id="KW-1185">Reference proteome</keyword>
<dbReference type="EMBL" id="BGZK01000037">
    <property type="protein sequence ID" value="GBP09738.1"/>
    <property type="molecule type" value="Genomic_DNA"/>
</dbReference>
<proteinExistence type="predicted"/>